<dbReference type="Proteomes" id="UP000238348">
    <property type="component" value="Chromosome"/>
</dbReference>
<evidence type="ECO:0000313" key="2">
    <source>
        <dbReference type="Proteomes" id="UP000238348"/>
    </source>
</evidence>
<organism evidence="1 2">
    <name type="scientific">Sorangium cellulosum</name>
    <name type="common">Polyangium cellulosum</name>
    <dbReference type="NCBI Taxonomy" id="56"/>
    <lineage>
        <taxon>Bacteria</taxon>
        <taxon>Pseudomonadati</taxon>
        <taxon>Myxococcota</taxon>
        <taxon>Polyangia</taxon>
        <taxon>Polyangiales</taxon>
        <taxon>Polyangiaceae</taxon>
        <taxon>Sorangium</taxon>
    </lineage>
</organism>
<dbReference type="SUPFAM" id="SSF82171">
    <property type="entry name" value="DPP6 N-terminal domain-like"/>
    <property type="match status" value="1"/>
</dbReference>
<dbReference type="InterPro" id="IPR011042">
    <property type="entry name" value="6-blade_b-propeller_TolB-like"/>
</dbReference>
<dbReference type="Gene3D" id="2.120.10.30">
    <property type="entry name" value="TolB, C-terminal domain"/>
    <property type="match status" value="1"/>
</dbReference>
<dbReference type="EMBL" id="CP012673">
    <property type="protein sequence ID" value="AUX48752.1"/>
    <property type="molecule type" value="Genomic_DNA"/>
</dbReference>
<dbReference type="InterPro" id="IPR011659">
    <property type="entry name" value="WD40"/>
</dbReference>
<dbReference type="AlphaFoldDB" id="A0A2L0FBA0"/>
<name>A0A2L0FBA0_SORCE</name>
<protein>
    <submittedName>
        <fullName evidence="1">Uncharacterized protein</fullName>
    </submittedName>
</protein>
<evidence type="ECO:0000313" key="1">
    <source>
        <dbReference type="EMBL" id="AUX48752.1"/>
    </source>
</evidence>
<dbReference type="OrthoDB" id="8432779at2"/>
<dbReference type="RefSeq" id="WP_104986566.1">
    <property type="nucleotide sequence ID" value="NZ_CP012673.1"/>
</dbReference>
<proteinExistence type="predicted"/>
<gene>
    <name evidence="1" type="ORF">SOCE26_102930</name>
</gene>
<sequence>MRTLHHLIGTLLVGSVCAVACSGGGSPKGQGSGSGGAGAAPDDGFGVGGDLFGDDFIEGETVVPPCEVCEDFPATPIFDERGAPPPNAAALFGDPSSGAQGGPCLVEPEIGALFPNNWLRPRFRWIAPQGQDLFEIRVHADREKNDLVVYTTSTTWTMPADMWKQLAGHVVDEPITITIRSVSTSAPGTPLVGTSGPIHVAPAPAGGSMVYWAAIGEGPADAWLAGFGVGEEGVVDALKVDQVQQGGRRDENANVRGTGQVRCIGCHTSTPDGESVLFMDHWPWNLAIASVKEGSTGAVPAYVTPGGSEAMNQPWLGPPKMSPAHFRPGDRIFITSYGRDSGGIWDGQSHTSMPKARLAWFDLESPEPADLGTANQTTVRSEMTAAEGTAFGFIDRTSDTRGAMMPDWSNDGETIVYVSTDAGKDGRLDDGAGDLFTVPYNNRQGGAAAPVQGAAEPNFNEYYPAFAPDDKLIAFNRTPGPGQMYYNPSSEIHVVPAAGGEATRLAANDPPACLGVTSPGIHNSWPQWAPEATTVGNKTYYWVIFSSSRDGYTLQKTPSKKASQLYVTGVVVEGSAVHTYPSIYLWNQAADTSNHTPAWDVFKIPPAPVPL</sequence>
<accession>A0A2L0FBA0</accession>
<dbReference type="Pfam" id="PF07676">
    <property type="entry name" value="PD40"/>
    <property type="match status" value="2"/>
</dbReference>
<reference evidence="1 2" key="1">
    <citation type="submission" date="2015-09" db="EMBL/GenBank/DDBJ databases">
        <title>Sorangium comparison.</title>
        <authorList>
            <person name="Zaburannyi N."/>
            <person name="Bunk B."/>
            <person name="Overmann J."/>
            <person name="Mueller R."/>
        </authorList>
    </citation>
    <scope>NUCLEOTIDE SEQUENCE [LARGE SCALE GENOMIC DNA]</scope>
    <source>
        <strain evidence="1 2">So ce26</strain>
    </source>
</reference>